<comment type="function">
    <text evidence="8">Ferredoxins are iron-sulfur proteins that transfer electrons in a wide variety of metabolic reactions.</text>
</comment>
<evidence type="ECO:0000256" key="6">
    <source>
        <dbReference type="ARBA" id="ARBA00023014"/>
    </source>
</evidence>
<dbReference type="InterPro" id="IPR051269">
    <property type="entry name" value="Fe-S_cluster_ET"/>
</dbReference>
<organism evidence="9 10">
    <name type="scientific">Blastococcus saxobsidens (strain DD2)</name>
    <dbReference type="NCBI Taxonomy" id="1146883"/>
    <lineage>
        <taxon>Bacteria</taxon>
        <taxon>Bacillati</taxon>
        <taxon>Actinomycetota</taxon>
        <taxon>Actinomycetes</taxon>
        <taxon>Geodermatophilales</taxon>
        <taxon>Geodermatophilaceae</taxon>
        <taxon>Blastococcus</taxon>
    </lineage>
</organism>
<dbReference type="InterPro" id="IPR001080">
    <property type="entry name" value="3Fe4S_ferredoxin"/>
</dbReference>
<keyword evidence="7" id="KW-0003">3Fe-4S</keyword>
<evidence type="ECO:0000256" key="1">
    <source>
        <dbReference type="ARBA" id="ARBA00001927"/>
    </source>
</evidence>
<keyword evidence="3 8" id="KW-0479">Metal-binding</keyword>
<keyword evidence="4 8" id="KW-0249">Electron transport</keyword>
<evidence type="ECO:0000256" key="8">
    <source>
        <dbReference type="RuleBase" id="RU368020"/>
    </source>
</evidence>
<evidence type="ECO:0000313" key="10">
    <source>
        <dbReference type="Proteomes" id="UP000007517"/>
    </source>
</evidence>
<dbReference type="EMBL" id="FO117623">
    <property type="protein sequence ID" value="CCG05366.1"/>
    <property type="molecule type" value="Genomic_DNA"/>
</dbReference>
<dbReference type="GO" id="GO:0051538">
    <property type="term" value="F:3 iron, 4 sulfur cluster binding"/>
    <property type="evidence" value="ECO:0007669"/>
    <property type="project" value="UniProtKB-KW"/>
</dbReference>
<dbReference type="GO" id="GO:0009055">
    <property type="term" value="F:electron transfer activity"/>
    <property type="evidence" value="ECO:0007669"/>
    <property type="project" value="UniProtKB-UniRule"/>
</dbReference>
<keyword evidence="2 8" id="KW-0813">Transport</keyword>
<dbReference type="AlphaFoldDB" id="H6RQJ8"/>
<reference evidence="10" key="2">
    <citation type="submission" date="2012-02" db="EMBL/GenBank/DDBJ databases">
        <title>Complete genome sequence of Blastococcus saxobsidens strain DD2.</title>
        <authorList>
            <person name="Genoscope."/>
        </authorList>
    </citation>
    <scope>NUCLEOTIDE SEQUENCE [LARGE SCALE GENOMIC DNA]</scope>
    <source>
        <strain evidence="10">DD2</strain>
    </source>
</reference>
<keyword evidence="10" id="KW-1185">Reference proteome</keyword>
<dbReference type="Gene3D" id="3.30.70.20">
    <property type="match status" value="1"/>
</dbReference>
<dbReference type="RefSeq" id="WP_014378233.1">
    <property type="nucleotide sequence ID" value="NC_016943.1"/>
</dbReference>
<dbReference type="OrthoDB" id="4741951at2"/>
<dbReference type="HOGENOM" id="CLU_139698_6_2_11"/>
<dbReference type="Pfam" id="PF13459">
    <property type="entry name" value="Fer4_15"/>
    <property type="match status" value="1"/>
</dbReference>
<evidence type="ECO:0000313" key="9">
    <source>
        <dbReference type="EMBL" id="CCG05366.1"/>
    </source>
</evidence>
<sequence>MKVQVDSTKCDAYGLCADAAPQVFELDDFGYAAVRNGGVVQDEDKAAAEEAVRACPVQAIRVLED</sequence>
<dbReference type="SUPFAM" id="SSF54862">
    <property type="entry name" value="4Fe-4S ferredoxins"/>
    <property type="match status" value="1"/>
</dbReference>
<comment type="cofactor">
    <cofactor evidence="1">
        <name>[3Fe-4S] cluster</name>
        <dbReference type="ChEBI" id="CHEBI:21137"/>
    </cofactor>
</comment>
<reference evidence="9 10" key="1">
    <citation type="journal article" date="2012" name="J. Bacteriol.">
        <title>Genome Sequence of Blastococcus saxobsidens DD2, a Stone-Inhabiting Bacterium.</title>
        <authorList>
            <person name="Chouaia B."/>
            <person name="Crotti E."/>
            <person name="Brusetti L."/>
            <person name="Daffonchio D."/>
            <person name="Essoussi I."/>
            <person name="Nouioui I."/>
            <person name="Sbissi I."/>
            <person name="Ghodhbane-Gtari F."/>
            <person name="Gtari M."/>
            <person name="Vacherie B."/>
            <person name="Barbe V."/>
            <person name="Medigue C."/>
            <person name="Gury J."/>
            <person name="Pujic P."/>
            <person name="Normand P."/>
        </authorList>
    </citation>
    <scope>NUCLEOTIDE SEQUENCE [LARGE SCALE GENOMIC DNA]</scope>
    <source>
        <strain evidence="9 10">DD2</strain>
    </source>
</reference>
<dbReference type="KEGG" id="bsd:BLASA_4563"/>
<dbReference type="Proteomes" id="UP000007517">
    <property type="component" value="Chromosome"/>
</dbReference>
<evidence type="ECO:0000256" key="3">
    <source>
        <dbReference type="ARBA" id="ARBA00022723"/>
    </source>
</evidence>
<protein>
    <recommendedName>
        <fullName evidence="8">Ferredoxin</fullName>
    </recommendedName>
</protein>
<name>H6RQJ8_BLASD</name>
<evidence type="ECO:0000256" key="5">
    <source>
        <dbReference type="ARBA" id="ARBA00023004"/>
    </source>
</evidence>
<keyword evidence="5 8" id="KW-0408">Iron</keyword>
<dbReference type="PANTHER" id="PTHR36923">
    <property type="entry name" value="FERREDOXIN"/>
    <property type="match status" value="1"/>
</dbReference>
<keyword evidence="6 8" id="KW-0411">Iron-sulfur</keyword>
<dbReference type="PRINTS" id="PR00352">
    <property type="entry name" value="3FE4SFRDOXIN"/>
</dbReference>
<gene>
    <name evidence="9" type="ordered locus">BLASA_4563</name>
</gene>
<evidence type="ECO:0000256" key="4">
    <source>
        <dbReference type="ARBA" id="ARBA00022982"/>
    </source>
</evidence>
<dbReference type="STRING" id="1146883.BLASA_4563"/>
<evidence type="ECO:0000256" key="2">
    <source>
        <dbReference type="ARBA" id="ARBA00022448"/>
    </source>
</evidence>
<dbReference type="GO" id="GO:0005506">
    <property type="term" value="F:iron ion binding"/>
    <property type="evidence" value="ECO:0007669"/>
    <property type="project" value="UniProtKB-UniRule"/>
</dbReference>
<evidence type="ECO:0000256" key="7">
    <source>
        <dbReference type="ARBA" id="ARBA00023291"/>
    </source>
</evidence>
<dbReference type="eggNOG" id="COG1141">
    <property type="taxonomic scope" value="Bacteria"/>
</dbReference>
<proteinExistence type="predicted"/>
<dbReference type="PANTHER" id="PTHR36923:SF3">
    <property type="entry name" value="FERREDOXIN"/>
    <property type="match status" value="1"/>
</dbReference>
<accession>H6RQJ8</accession>